<organism evidence="1 2">
    <name type="scientific">Hwangdonia seohaensis</name>
    <dbReference type="NCBI Taxonomy" id="1240727"/>
    <lineage>
        <taxon>Bacteria</taxon>
        <taxon>Pseudomonadati</taxon>
        <taxon>Bacteroidota</taxon>
        <taxon>Flavobacteriia</taxon>
        <taxon>Flavobacteriales</taxon>
        <taxon>Flavobacteriaceae</taxon>
        <taxon>Hwangdonia</taxon>
    </lineage>
</organism>
<dbReference type="EMBL" id="JBHTLJ010000003">
    <property type="protein sequence ID" value="MFD1163217.1"/>
    <property type="molecule type" value="Genomic_DNA"/>
</dbReference>
<dbReference type="PANTHER" id="PTHR10151:SF120">
    <property type="entry name" value="BIS(5'-ADENOSYL)-TRIPHOSPHATASE"/>
    <property type="match status" value="1"/>
</dbReference>
<dbReference type="InterPro" id="IPR017850">
    <property type="entry name" value="Alkaline_phosphatase_core_sf"/>
</dbReference>
<gene>
    <name evidence="1" type="ORF">ACFQ2E_12355</name>
</gene>
<keyword evidence="2" id="KW-1185">Reference proteome</keyword>
<evidence type="ECO:0000313" key="2">
    <source>
        <dbReference type="Proteomes" id="UP001597163"/>
    </source>
</evidence>
<dbReference type="SUPFAM" id="SSF53649">
    <property type="entry name" value="Alkaline phosphatase-like"/>
    <property type="match status" value="1"/>
</dbReference>
<sequence>MKFKYCILLSLSIAFSFTEIKAQNKVLILGIDGCRPDALLAAKTPHLDNLWKNGAYSFKAKTDDLSWSGVCWTGMLTGVWKDKHKVMGNQYLNPNIAEYPHFFNLAKQQQPDLRTYSIANWSPVHKILQDNDATVVKHKLTDGLVTRSVVKTLKKEDVDVMFVHLDNVDHAGHKYGYAIDNSKYIESIEKTDKKIGRIVKALQKRKNYDNENWLILVSTDHGGSGTNHGKAIPEHTTIFYIASGKDVEKGEIKKQVYVIDVAVTALKHLNIDLMEAWNLDGSVSGLKQ</sequence>
<accession>A0ABW3RE09</accession>
<comment type="caution">
    <text evidence="1">The sequence shown here is derived from an EMBL/GenBank/DDBJ whole genome shotgun (WGS) entry which is preliminary data.</text>
</comment>
<dbReference type="RefSeq" id="WP_311940437.1">
    <property type="nucleotide sequence ID" value="NZ_JAVSCK010000003.1"/>
</dbReference>
<dbReference type="Proteomes" id="UP001597163">
    <property type="component" value="Unassembled WGS sequence"/>
</dbReference>
<dbReference type="Pfam" id="PF01663">
    <property type="entry name" value="Phosphodiest"/>
    <property type="match status" value="2"/>
</dbReference>
<name>A0ABW3RE09_9FLAO</name>
<dbReference type="InterPro" id="IPR002591">
    <property type="entry name" value="Phosphodiest/P_Trfase"/>
</dbReference>
<dbReference type="Gene3D" id="3.40.720.10">
    <property type="entry name" value="Alkaline Phosphatase, subunit A"/>
    <property type="match status" value="1"/>
</dbReference>
<dbReference type="PANTHER" id="PTHR10151">
    <property type="entry name" value="ECTONUCLEOTIDE PYROPHOSPHATASE/PHOSPHODIESTERASE"/>
    <property type="match status" value="1"/>
</dbReference>
<proteinExistence type="predicted"/>
<protein>
    <submittedName>
        <fullName evidence="1">Alkaline phosphatase family protein</fullName>
    </submittedName>
</protein>
<reference evidence="2" key="1">
    <citation type="journal article" date="2019" name="Int. J. Syst. Evol. Microbiol.">
        <title>The Global Catalogue of Microorganisms (GCM) 10K type strain sequencing project: providing services to taxonomists for standard genome sequencing and annotation.</title>
        <authorList>
            <consortium name="The Broad Institute Genomics Platform"/>
            <consortium name="The Broad Institute Genome Sequencing Center for Infectious Disease"/>
            <person name="Wu L."/>
            <person name="Ma J."/>
        </authorList>
    </citation>
    <scope>NUCLEOTIDE SEQUENCE [LARGE SCALE GENOMIC DNA]</scope>
    <source>
        <strain evidence="2">CCUG 63246</strain>
    </source>
</reference>
<evidence type="ECO:0000313" key="1">
    <source>
        <dbReference type="EMBL" id="MFD1163217.1"/>
    </source>
</evidence>